<reference evidence="2 3" key="1">
    <citation type="submission" date="2016-10" db="EMBL/GenBank/DDBJ databases">
        <authorList>
            <person name="de Groot N.N."/>
        </authorList>
    </citation>
    <scope>NUCLEOTIDE SEQUENCE [LARGE SCALE GENOMIC DNA]</scope>
    <source>
        <strain evidence="2 3">DSM 44993</strain>
    </source>
</reference>
<evidence type="ECO:0000256" key="1">
    <source>
        <dbReference type="SAM" id="MobiDB-lite"/>
    </source>
</evidence>
<dbReference type="STRING" id="394193.SAMN04489732_14217"/>
<dbReference type="Proteomes" id="UP000198582">
    <property type="component" value="Unassembled WGS sequence"/>
</dbReference>
<protein>
    <recommendedName>
        <fullName evidence="4">Phosphotransferase enzyme family protein</fullName>
    </recommendedName>
</protein>
<name>A0A1H8YQC6_9PSEU</name>
<evidence type="ECO:0000313" key="3">
    <source>
        <dbReference type="Proteomes" id="UP000198582"/>
    </source>
</evidence>
<sequence>MGMPTVDRAAAPPRPDARPAAPDLRAQPRDDILDRVERALDVRLDRTALVRKRRSLGAATDRGTWIRIEARPLAKMAGQGFNGPEAAATLAGVAKPAWHASLAWTETTTSLMWRADESDLVTDAPIKPGGILTTDPRLPPTWWTALGSSLDALAQAHTTRVATLHTVLISQNRVDEEIRDAFGPGLNTTIERWVSAHADFAWANLTGPALAILDWEDWGLAPRGLDAAMLWSASLAVPGLAEQVHALRQSDLDSRDGYLMQLLCLAAILRTPAGAHEPRLDAARAAADRLLPAMRP</sequence>
<feature type="region of interest" description="Disordered" evidence="1">
    <location>
        <begin position="1"/>
        <end position="29"/>
    </location>
</feature>
<gene>
    <name evidence="2" type="ORF">SAMN04489732_14217</name>
</gene>
<dbReference type="AlphaFoldDB" id="A0A1H8YQC6"/>
<evidence type="ECO:0008006" key="4">
    <source>
        <dbReference type="Google" id="ProtNLM"/>
    </source>
</evidence>
<keyword evidence="3" id="KW-1185">Reference proteome</keyword>
<dbReference type="EMBL" id="FOEF01000042">
    <property type="protein sequence ID" value="SEP54293.1"/>
    <property type="molecule type" value="Genomic_DNA"/>
</dbReference>
<accession>A0A1H8YQC6</accession>
<proteinExistence type="predicted"/>
<organism evidence="2 3">
    <name type="scientific">Amycolatopsis saalfeldensis</name>
    <dbReference type="NCBI Taxonomy" id="394193"/>
    <lineage>
        <taxon>Bacteria</taxon>
        <taxon>Bacillati</taxon>
        <taxon>Actinomycetota</taxon>
        <taxon>Actinomycetes</taxon>
        <taxon>Pseudonocardiales</taxon>
        <taxon>Pseudonocardiaceae</taxon>
        <taxon>Amycolatopsis</taxon>
    </lineage>
</organism>
<evidence type="ECO:0000313" key="2">
    <source>
        <dbReference type="EMBL" id="SEP54293.1"/>
    </source>
</evidence>